<dbReference type="InterPro" id="IPR003018">
    <property type="entry name" value="GAF"/>
</dbReference>
<keyword evidence="3" id="KW-0805">Transcription regulation</keyword>
<feature type="domain" description="ANTAR" evidence="5">
    <location>
        <begin position="169"/>
        <end position="230"/>
    </location>
</feature>
<dbReference type="RefSeq" id="WP_091722633.1">
    <property type="nucleotide sequence ID" value="NZ_LT629779.1"/>
</dbReference>
<dbReference type="GO" id="GO:0003723">
    <property type="term" value="F:RNA binding"/>
    <property type="evidence" value="ECO:0007669"/>
    <property type="project" value="InterPro"/>
</dbReference>
<dbReference type="InterPro" id="IPR036388">
    <property type="entry name" value="WH-like_DNA-bd_sf"/>
</dbReference>
<dbReference type="Pfam" id="PF13185">
    <property type="entry name" value="GAF_2"/>
    <property type="match status" value="1"/>
</dbReference>
<dbReference type="GO" id="GO:0016301">
    <property type="term" value="F:kinase activity"/>
    <property type="evidence" value="ECO:0007669"/>
    <property type="project" value="UniProtKB-KW"/>
</dbReference>
<sequence>MKRLPLDDLSDTIARIRGVLLTEEKASHAVALIARAIKETLPGHPEAGVSILDAGGNRISSAATHPLVEQLDAVQYELDEGPCLTAWSAEEVVIVEDVHTDQRWPNWRAAVLDTSVRSVASAPLMAGGQALGALNIYSALPGQYDGSTGRVLPLFAGTAATLLAHIQGTEVPLRMAGDLKATLATRDTINRACGMLMERHGIGHDDALGRLITKARKSGGTLAEVSALLVAGAAAPGNNGE</sequence>
<evidence type="ECO:0000256" key="2">
    <source>
        <dbReference type="ARBA" id="ARBA00022777"/>
    </source>
</evidence>
<dbReference type="AlphaFoldDB" id="A0A1H2B6B5"/>
<accession>A0A1H2B6B5</accession>
<dbReference type="InterPro" id="IPR011006">
    <property type="entry name" value="CheY-like_superfamily"/>
</dbReference>
<organism evidence="6 7">
    <name type="scientific">Pseudarthrobacter equi</name>
    <dbReference type="NCBI Taxonomy" id="728066"/>
    <lineage>
        <taxon>Bacteria</taxon>
        <taxon>Bacillati</taxon>
        <taxon>Actinomycetota</taxon>
        <taxon>Actinomycetes</taxon>
        <taxon>Micrococcales</taxon>
        <taxon>Micrococcaceae</taxon>
        <taxon>Pseudarthrobacter</taxon>
    </lineage>
</organism>
<evidence type="ECO:0000256" key="3">
    <source>
        <dbReference type="ARBA" id="ARBA00023015"/>
    </source>
</evidence>
<protein>
    <submittedName>
        <fullName evidence="6">GAF domain-containing protein</fullName>
    </submittedName>
</protein>
<keyword evidence="1" id="KW-0808">Transferase</keyword>
<gene>
    <name evidence="6" type="ORF">SAMN04489743_3460</name>
</gene>
<dbReference type="OrthoDB" id="3688893at2"/>
<dbReference type="Proteomes" id="UP000198751">
    <property type="component" value="Chromosome I"/>
</dbReference>
<evidence type="ECO:0000259" key="5">
    <source>
        <dbReference type="PROSITE" id="PS50921"/>
    </source>
</evidence>
<keyword evidence="7" id="KW-1185">Reference proteome</keyword>
<reference evidence="7" key="1">
    <citation type="submission" date="2016-10" db="EMBL/GenBank/DDBJ databases">
        <authorList>
            <person name="Varghese N."/>
            <person name="Submissions S."/>
        </authorList>
    </citation>
    <scope>NUCLEOTIDE SEQUENCE [LARGE SCALE GENOMIC DNA]</scope>
    <source>
        <strain evidence="7">IMMIB L-1606</strain>
    </source>
</reference>
<proteinExistence type="predicted"/>
<dbReference type="Pfam" id="PF03861">
    <property type="entry name" value="ANTAR"/>
    <property type="match status" value="1"/>
</dbReference>
<dbReference type="SMART" id="SM01012">
    <property type="entry name" value="ANTAR"/>
    <property type="match status" value="1"/>
</dbReference>
<dbReference type="PROSITE" id="PS50921">
    <property type="entry name" value="ANTAR"/>
    <property type="match status" value="1"/>
</dbReference>
<dbReference type="EMBL" id="LT629779">
    <property type="protein sequence ID" value="SDT53734.1"/>
    <property type="molecule type" value="Genomic_DNA"/>
</dbReference>
<evidence type="ECO:0000256" key="4">
    <source>
        <dbReference type="ARBA" id="ARBA00023163"/>
    </source>
</evidence>
<dbReference type="InterPro" id="IPR012074">
    <property type="entry name" value="GAF_ANTAR"/>
</dbReference>
<dbReference type="InterPro" id="IPR029016">
    <property type="entry name" value="GAF-like_dom_sf"/>
</dbReference>
<evidence type="ECO:0000256" key="1">
    <source>
        <dbReference type="ARBA" id="ARBA00022679"/>
    </source>
</evidence>
<name>A0A1H2B6B5_9MICC</name>
<keyword evidence="2" id="KW-0418">Kinase</keyword>
<evidence type="ECO:0000313" key="6">
    <source>
        <dbReference type="EMBL" id="SDT53734.1"/>
    </source>
</evidence>
<dbReference type="SUPFAM" id="SSF55781">
    <property type="entry name" value="GAF domain-like"/>
    <property type="match status" value="1"/>
</dbReference>
<dbReference type="InterPro" id="IPR005561">
    <property type="entry name" value="ANTAR"/>
</dbReference>
<dbReference type="SUPFAM" id="SSF52172">
    <property type="entry name" value="CheY-like"/>
    <property type="match status" value="1"/>
</dbReference>
<keyword evidence="4" id="KW-0804">Transcription</keyword>
<dbReference type="Gene3D" id="1.10.10.10">
    <property type="entry name" value="Winged helix-like DNA-binding domain superfamily/Winged helix DNA-binding domain"/>
    <property type="match status" value="1"/>
</dbReference>
<dbReference type="Gene3D" id="3.30.450.40">
    <property type="match status" value="1"/>
</dbReference>
<dbReference type="SMART" id="SM00065">
    <property type="entry name" value="GAF"/>
    <property type="match status" value="1"/>
</dbReference>
<dbReference type="PIRSF" id="PIRSF036625">
    <property type="entry name" value="GAF_ANTAR"/>
    <property type="match status" value="1"/>
</dbReference>
<evidence type="ECO:0000313" key="7">
    <source>
        <dbReference type="Proteomes" id="UP000198751"/>
    </source>
</evidence>